<feature type="region of interest" description="Disordered" evidence="1">
    <location>
        <begin position="454"/>
        <end position="501"/>
    </location>
</feature>
<feature type="non-terminal residue" evidence="3">
    <location>
        <position position="501"/>
    </location>
</feature>
<dbReference type="EMBL" id="ANIX01003356">
    <property type="protein sequence ID" value="ETP06965.1"/>
    <property type="molecule type" value="Genomic_DNA"/>
</dbReference>
<gene>
    <name evidence="3" type="ORF">F441_16704</name>
</gene>
<dbReference type="Proteomes" id="UP000018958">
    <property type="component" value="Unassembled WGS sequence"/>
</dbReference>
<dbReference type="AlphaFoldDB" id="W2W8T8"/>
<feature type="domain" description="PiggyBac transposable element-derived protein" evidence="2">
    <location>
        <begin position="104"/>
        <end position="313"/>
    </location>
</feature>
<evidence type="ECO:0000256" key="1">
    <source>
        <dbReference type="SAM" id="MobiDB-lite"/>
    </source>
</evidence>
<dbReference type="PANTHER" id="PTHR46599:SF3">
    <property type="entry name" value="PIGGYBAC TRANSPOSABLE ELEMENT-DERIVED PROTEIN 4"/>
    <property type="match status" value="1"/>
</dbReference>
<comment type="caution">
    <text evidence="3">The sequence shown here is derived from an EMBL/GenBank/DDBJ whole genome shotgun (WGS) entry which is preliminary data.</text>
</comment>
<name>W2W8T8_PHYNI</name>
<dbReference type="Pfam" id="PF13843">
    <property type="entry name" value="DDE_Tnp_1_7"/>
    <property type="match status" value="1"/>
</dbReference>
<accession>W2W8T8</accession>
<dbReference type="PANTHER" id="PTHR46599">
    <property type="entry name" value="PIGGYBAC TRANSPOSABLE ELEMENT-DERIVED PROTEIN 4"/>
    <property type="match status" value="1"/>
</dbReference>
<dbReference type="InterPro" id="IPR029526">
    <property type="entry name" value="PGBD"/>
</dbReference>
<proteinExistence type="predicted"/>
<sequence>MPKGFWKKVATESHRYFLQNLTTRVDRMFDKQKTSNKKSKEEFMDKVSKKPEIKPYEILHVLGLLLARMLNPLRRRFEHIMTNLHFTNNADAQAVTDRAWKVRLEVYCGSAQNTHEIGNVPENQLSADPNTGPSAVIRNLEVVLPAAQDNLYHLVVADRFYTSVQLAFQLLSRDVYTIGTIMGDRVGYPQEIVERSRDRPKGVPHGTVQVAVAKICPQMTGLVWWDRKPVQFLGTGLSRALETCQRRTRGSKGKRQAVPCPSTVRDYHRWMGGVDIHDQLRLLRYSLQLQTWCKKYYKTIFMGLIDVAIVNAYIVFREAQKRFDARPISHAEFLLKLHADMLDLDERSFTDQAPPTDIDSEAFAPMVGHEAQESPDYQIVNGVRKRRQRQCKVCSLLKRRIGERLATKYYCPTCSPSEKARTCLCQKVWKHFPGNTMTCSQIWHYKWENGTKRPAPRCGRDIQSRAADGGGGAKAAGKRKRRRLMEESNSEDEEDAEGQIE</sequence>
<reference evidence="3 4" key="1">
    <citation type="submission" date="2013-11" db="EMBL/GenBank/DDBJ databases">
        <title>The Genome Sequence of Phytophthora parasitica CJ01A1.</title>
        <authorList>
            <consortium name="The Broad Institute Genomics Platform"/>
            <person name="Russ C."/>
            <person name="Tyler B."/>
            <person name="Panabieres F."/>
            <person name="Shan W."/>
            <person name="Tripathy S."/>
            <person name="Grunwald N."/>
            <person name="Machado M."/>
            <person name="Johnson C.S."/>
            <person name="Walker B."/>
            <person name="Young S.K."/>
            <person name="Zeng Q."/>
            <person name="Gargeya S."/>
            <person name="Fitzgerald M."/>
            <person name="Haas B."/>
            <person name="Abouelleil A."/>
            <person name="Allen A.W."/>
            <person name="Alvarado L."/>
            <person name="Arachchi H.M."/>
            <person name="Berlin A.M."/>
            <person name="Chapman S.B."/>
            <person name="Gainer-Dewar J."/>
            <person name="Goldberg J."/>
            <person name="Griggs A."/>
            <person name="Gujja S."/>
            <person name="Hansen M."/>
            <person name="Howarth C."/>
            <person name="Imamovic A."/>
            <person name="Ireland A."/>
            <person name="Larimer J."/>
            <person name="McCowan C."/>
            <person name="Murphy C."/>
            <person name="Pearson M."/>
            <person name="Poon T.W."/>
            <person name="Priest M."/>
            <person name="Roberts A."/>
            <person name="Saif S."/>
            <person name="Shea T."/>
            <person name="Sisk P."/>
            <person name="Sykes S."/>
            <person name="Wortman J."/>
            <person name="Nusbaum C."/>
            <person name="Birren B."/>
        </authorList>
    </citation>
    <scope>NUCLEOTIDE SEQUENCE [LARGE SCALE GENOMIC DNA]</scope>
    <source>
        <strain evidence="3 4">CJ01A1</strain>
    </source>
</reference>
<evidence type="ECO:0000313" key="4">
    <source>
        <dbReference type="Proteomes" id="UP000018958"/>
    </source>
</evidence>
<feature type="compositionally biased region" description="Acidic residues" evidence="1">
    <location>
        <begin position="488"/>
        <end position="501"/>
    </location>
</feature>
<protein>
    <recommendedName>
        <fullName evidence="2">PiggyBac transposable element-derived protein domain-containing protein</fullName>
    </recommendedName>
</protein>
<organism evidence="3 4">
    <name type="scientific">Phytophthora nicotianae CJ01A1</name>
    <dbReference type="NCBI Taxonomy" id="1317063"/>
    <lineage>
        <taxon>Eukaryota</taxon>
        <taxon>Sar</taxon>
        <taxon>Stramenopiles</taxon>
        <taxon>Oomycota</taxon>
        <taxon>Peronosporomycetes</taxon>
        <taxon>Peronosporales</taxon>
        <taxon>Peronosporaceae</taxon>
        <taxon>Phytophthora</taxon>
    </lineage>
</organism>
<evidence type="ECO:0000313" key="3">
    <source>
        <dbReference type="EMBL" id="ETP06965.1"/>
    </source>
</evidence>
<evidence type="ECO:0000259" key="2">
    <source>
        <dbReference type="Pfam" id="PF13843"/>
    </source>
</evidence>